<dbReference type="InterPro" id="IPR003163">
    <property type="entry name" value="Tscrpt_reg_HTH_APSES-type"/>
</dbReference>
<feature type="compositionally biased region" description="Low complexity" evidence="1">
    <location>
        <begin position="407"/>
        <end position="423"/>
    </location>
</feature>
<organism evidence="3 4">
    <name type="scientific">Thyridium curvatum</name>
    <dbReference type="NCBI Taxonomy" id="1093900"/>
    <lineage>
        <taxon>Eukaryota</taxon>
        <taxon>Fungi</taxon>
        <taxon>Dikarya</taxon>
        <taxon>Ascomycota</taxon>
        <taxon>Pezizomycotina</taxon>
        <taxon>Sordariomycetes</taxon>
        <taxon>Sordariomycetidae</taxon>
        <taxon>Thyridiales</taxon>
        <taxon>Thyridiaceae</taxon>
        <taxon>Thyridium</taxon>
    </lineage>
</organism>
<dbReference type="SUPFAM" id="SSF54616">
    <property type="entry name" value="DNA-binding domain of Mlu1-box binding protein MBP1"/>
    <property type="match status" value="1"/>
</dbReference>
<keyword evidence="4" id="KW-1185">Reference proteome</keyword>
<dbReference type="OrthoDB" id="5562739at2759"/>
<evidence type="ECO:0000313" key="4">
    <source>
        <dbReference type="Proteomes" id="UP000319257"/>
    </source>
</evidence>
<dbReference type="PROSITE" id="PS51299">
    <property type="entry name" value="HTH_APSES"/>
    <property type="match status" value="1"/>
</dbReference>
<evidence type="ECO:0000313" key="3">
    <source>
        <dbReference type="EMBL" id="TPX18910.1"/>
    </source>
</evidence>
<accession>A0A507BQ44</accession>
<evidence type="ECO:0000259" key="2">
    <source>
        <dbReference type="PROSITE" id="PS51299"/>
    </source>
</evidence>
<dbReference type="InterPro" id="IPR051642">
    <property type="entry name" value="SWI6-like"/>
</dbReference>
<feature type="compositionally biased region" description="Polar residues" evidence="1">
    <location>
        <begin position="24"/>
        <end position="36"/>
    </location>
</feature>
<dbReference type="PANTHER" id="PTHR43828">
    <property type="entry name" value="ASPARAGINASE"/>
    <property type="match status" value="1"/>
</dbReference>
<dbReference type="PANTHER" id="PTHR43828:SF5">
    <property type="entry name" value="TRANSCRIPTIONAL REPRESSOR XBP1"/>
    <property type="match status" value="1"/>
</dbReference>
<dbReference type="AlphaFoldDB" id="A0A507BQ44"/>
<protein>
    <recommendedName>
        <fullName evidence="2">HTH APSES-type domain-containing protein</fullName>
    </recommendedName>
</protein>
<dbReference type="RefSeq" id="XP_031000621.1">
    <property type="nucleotide sequence ID" value="XM_031134112.1"/>
</dbReference>
<dbReference type="Gene3D" id="3.10.260.10">
    <property type="entry name" value="Transcription regulator HTH, APSES-type DNA-binding domain"/>
    <property type="match status" value="1"/>
</dbReference>
<dbReference type="GO" id="GO:0033309">
    <property type="term" value="C:SBF transcription complex"/>
    <property type="evidence" value="ECO:0007669"/>
    <property type="project" value="TreeGrafter"/>
</dbReference>
<proteinExistence type="predicted"/>
<dbReference type="InParanoid" id="A0A507BQ44"/>
<dbReference type="InterPro" id="IPR036887">
    <property type="entry name" value="HTH_APSES_sf"/>
</dbReference>
<name>A0A507BQ44_9PEZI</name>
<feature type="region of interest" description="Disordered" evidence="1">
    <location>
        <begin position="1"/>
        <end position="47"/>
    </location>
</feature>
<feature type="compositionally biased region" description="Pro residues" evidence="1">
    <location>
        <begin position="338"/>
        <end position="348"/>
    </location>
</feature>
<comment type="caution">
    <text evidence="3">The sequence shown here is derived from an EMBL/GenBank/DDBJ whole genome shotgun (WGS) entry which is preliminary data.</text>
</comment>
<dbReference type="GeneID" id="41978835"/>
<dbReference type="GO" id="GO:0000981">
    <property type="term" value="F:DNA-binding transcription factor activity, RNA polymerase II-specific"/>
    <property type="evidence" value="ECO:0007669"/>
    <property type="project" value="UniProtKB-ARBA"/>
</dbReference>
<dbReference type="GO" id="GO:0003677">
    <property type="term" value="F:DNA binding"/>
    <property type="evidence" value="ECO:0007669"/>
    <property type="project" value="InterPro"/>
</dbReference>
<feature type="region of interest" description="Disordered" evidence="1">
    <location>
        <begin position="248"/>
        <end position="296"/>
    </location>
</feature>
<feature type="region of interest" description="Disordered" evidence="1">
    <location>
        <begin position="329"/>
        <end position="348"/>
    </location>
</feature>
<dbReference type="EMBL" id="SKBQ01000105">
    <property type="protein sequence ID" value="TPX18910.1"/>
    <property type="molecule type" value="Genomic_DNA"/>
</dbReference>
<feature type="compositionally biased region" description="Basic residues" evidence="1">
    <location>
        <begin position="518"/>
        <end position="529"/>
    </location>
</feature>
<feature type="region of interest" description="Disordered" evidence="1">
    <location>
        <begin position="493"/>
        <end position="529"/>
    </location>
</feature>
<sequence length="529" mass="59072">MLPVRSLLNPTSPAQLAQHYRASPSLSPAWTSSTDLPPSRDGPLLSNSAAIPSPSNYAWLNTKGEVKFPPYEHHLDDSARREVQKFRVSPLGEIQNSPGHIPYNSGKKDFYQKTGRESFEVFQYTFEVAGSDKKFTVMWDYNVGLVRMTPFFKACQYSKTQPSKMLGMNRGLKEITHSITGGSIPAQGYWMPYSCAKAVCATFCYQISGALIPIFGPDFPSLCIPPSSPNFGCMTIDPDIVARAIQDAERDREKNMEERGHPRQSSVVRDLSTASSHGSRHSRGRSRGSMDAYPGSNSLEYRVIQDRMLAPSYRGGYVRYSMGPDMSPESAYTYQSQLPPPPPMPTSHPWTPPEYKSKVHFGDNDPFRTADPWLSALPSGTSMPYHRHHPYRRELPTPPPVSEQLRQRVQQQQIGLAQRLQQQETADRTWRPPPPTVEPTRPAREPTPGQSAANPMAMVDAARRVNAFLQQRQPTGDDEDAAELLLGLGVAYSSPPAMERASSISRCSKGKAVETQPRRRSKRTRSSQF</sequence>
<dbReference type="Proteomes" id="UP000319257">
    <property type="component" value="Unassembled WGS sequence"/>
</dbReference>
<dbReference type="STRING" id="1093900.A0A507BQ44"/>
<reference evidence="3 4" key="1">
    <citation type="submission" date="2019-06" db="EMBL/GenBank/DDBJ databases">
        <title>Draft genome sequence of the filamentous fungus Phialemoniopsis curvata isolated from diesel fuel.</title>
        <authorList>
            <person name="Varaljay V.A."/>
            <person name="Lyon W.J."/>
            <person name="Crouch A.L."/>
            <person name="Drake C.E."/>
            <person name="Hollomon J.M."/>
            <person name="Nadeau L.J."/>
            <person name="Nunn H.S."/>
            <person name="Stevenson B.S."/>
            <person name="Bojanowski C.L."/>
            <person name="Crookes-Goodson W.J."/>
        </authorList>
    </citation>
    <scope>NUCLEOTIDE SEQUENCE [LARGE SCALE GENOMIC DNA]</scope>
    <source>
        <strain evidence="3 4">D216</strain>
    </source>
</reference>
<feature type="region of interest" description="Disordered" evidence="1">
    <location>
        <begin position="386"/>
        <end position="453"/>
    </location>
</feature>
<gene>
    <name evidence="3" type="ORF">E0L32_011388</name>
</gene>
<feature type="compositionally biased region" description="Basic and acidic residues" evidence="1">
    <location>
        <begin position="248"/>
        <end position="261"/>
    </location>
</feature>
<evidence type="ECO:0000256" key="1">
    <source>
        <dbReference type="SAM" id="MobiDB-lite"/>
    </source>
</evidence>
<feature type="domain" description="HTH APSES-type" evidence="2">
    <location>
        <begin position="108"/>
        <end position="226"/>
    </location>
</feature>
<dbReference type="GO" id="GO:0030907">
    <property type="term" value="C:MBF transcription complex"/>
    <property type="evidence" value="ECO:0007669"/>
    <property type="project" value="TreeGrafter"/>
</dbReference>